<sequence length="360" mass="39699">MDINVNFDFTIDFVPPRCRNARPTKFTSATVVTVAETTEAEAPVGIRAQDTEYRLHDGRLWVKREGWVRDGEPVDMIAGTEAFPAEVHRNAGYVTEREAKADLAAEYADMLIVDGWVYDAQPEPTYSYITLGLDLHPAWTIGPVNPQSPTSHFSARDREAFLAAMRSCVTDNNRDGDPARRLEYIELTPVIEVLIDDAAQFVTPTRAEYFKARWDSYYERGRAAVVDSLGATALPSIVDQVTTDLFEHLVATLGEWGVVRALGESWDWRNDVHVMRSPEVIADALAALKVTGGAVKRTTLAIEFVHDGDFPDVAALLAQLSALGAGEAYLTTRVEHPVPDATVDVERERLAATSAEHVSA</sequence>
<keyword evidence="2" id="KW-1185">Reference proteome</keyword>
<organism evidence="1 2">
    <name type="scientific">Frondihabitans sucicola</name>
    <dbReference type="NCBI Taxonomy" id="1268041"/>
    <lineage>
        <taxon>Bacteria</taxon>
        <taxon>Bacillati</taxon>
        <taxon>Actinomycetota</taxon>
        <taxon>Actinomycetes</taxon>
        <taxon>Micrococcales</taxon>
        <taxon>Microbacteriaceae</taxon>
        <taxon>Frondihabitans</taxon>
    </lineage>
</organism>
<dbReference type="EMBL" id="AP027733">
    <property type="protein sequence ID" value="BDZ52783.1"/>
    <property type="molecule type" value="Genomic_DNA"/>
</dbReference>
<geneLocation type="plasmid" evidence="1 2">
    <name>pNBRC108728a</name>
</geneLocation>
<name>A0ABN6Y6H2_9MICO</name>
<evidence type="ECO:0000313" key="2">
    <source>
        <dbReference type="Proteomes" id="UP001321486"/>
    </source>
</evidence>
<accession>A0ABN6Y6H2</accession>
<evidence type="ECO:0000313" key="1">
    <source>
        <dbReference type="EMBL" id="BDZ52783.1"/>
    </source>
</evidence>
<protein>
    <submittedName>
        <fullName evidence="1">Uncharacterized protein</fullName>
    </submittedName>
</protein>
<dbReference type="Proteomes" id="UP001321486">
    <property type="component" value="Plasmid pNBRC108728a"/>
</dbReference>
<keyword evidence="1" id="KW-0614">Plasmid</keyword>
<reference evidence="2" key="1">
    <citation type="journal article" date="2019" name="Int. J. Syst. Evol. Microbiol.">
        <title>The Global Catalogue of Microorganisms (GCM) 10K type strain sequencing project: providing services to taxonomists for standard genome sequencing and annotation.</title>
        <authorList>
            <consortium name="The Broad Institute Genomics Platform"/>
            <consortium name="The Broad Institute Genome Sequencing Center for Infectious Disease"/>
            <person name="Wu L."/>
            <person name="Ma J."/>
        </authorList>
    </citation>
    <scope>NUCLEOTIDE SEQUENCE [LARGE SCALE GENOMIC DNA]</scope>
    <source>
        <strain evidence="2">NBRC 108728</strain>
    </source>
</reference>
<proteinExistence type="predicted"/>
<dbReference type="RefSeq" id="WP_286347067.1">
    <property type="nucleotide sequence ID" value="NZ_AP027733.1"/>
</dbReference>
<gene>
    <name evidence="1" type="ORF">GCM10025867_50240</name>
</gene>